<evidence type="ECO:0000256" key="2">
    <source>
        <dbReference type="ARBA" id="ARBA00008681"/>
    </source>
</evidence>
<name>A0A2P7AXR3_9HYPH</name>
<protein>
    <recommendedName>
        <fullName evidence="3">17 kDa surface antigen</fullName>
    </recommendedName>
</protein>
<keyword evidence="4" id="KW-0449">Lipoprotein</keyword>
<proteinExistence type="inferred from homology"/>
<evidence type="ECO:0000259" key="5">
    <source>
        <dbReference type="Pfam" id="PF05433"/>
    </source>
</evidence>
<dbReference type="GO" id="GO:0009279">
    <property type="term" value="C:cell outer membrane"/>
    <property type="evidence" value="ECO:0007669"/>
    <property type="project" value="UniProtKB-SubCell"/>
</dbReference>
<evidence type="ECO:0000256" key="1">
    <source>
        <dbReference type="ARBA" id="ARBA00004459"/>
    </source>
</evidence>
<keyword evidence="7" id="KW-1185">Reference proteome</keyword>
<accession>A0A2P7AXR3</accession>
<sequence>MRAFNIAVAITVVTISISGCATNEQDRRAGTGALVGGGLGAVAGQAIGRSTRATVGGAAAGALLGAVVGTASTPSQDRNHCRYRRSDGTIYIAPC</sequence>
<comment type="similarity">
    <text evidence="2">Belongs to the rickettsiale 17 kDa surface antigen family.</text>
</comment>
<dbReference type="InterPro" id="IPR008816">
    <property type="entry name" value="Gly_zipper_2TM_dom"/>
</dbReference>
<feature type="domain" description="Glycine zipper 2TM" evidence="5">
    <location>
        <begin position="32"/>
        <end position="69"/>
    </location>
</feature>
<dbReference type="AlphaFoldDB" id="A0A2P7AXR3"/>
<dbReference type="PROSITE" id="PS51257">
    <property type="entry name" value="PROKAR_LIPOPROTEIN"/>
    <property type="match status" value="1"/>
</dbReference>
<reference evidence="7" key="1">
    <citation type="submission" date="2017-11" db="EMBL/GenBank/DDBJ databases">
        <authorList>
            <person name="Kuznetsova I."/>
            <person name="Sazanova A."/>
            <person name="Chirak E."/>
            <person name="Safronova V."/>
            <person name="Willems A."/>
        </authorList>
    </citation>
    <scope>NUCLEOTIDE SEQUENCE [LARGE SCALE GENOMIC DNA]</scope>
    <source>
        <strain evidence="7">CCBAU 03422</strain>
    </source>
</reference>
<dbReference type="EMBL" id="PGGM01000017">
    <property type="protein sequence ID" value="PSH58983.1"/>
    <property type="molecule type" value="Genomic_DNA"/>
</dbReference>
<dbReference type="Pfam" id="PF05433">
    <property type="entry name" value="Rick_17kDa_Anti"/>
    <property type="match status" value="1"/>
</dbReference>
<comment type="caution">
    <text evidence="6">The sequence shown here is derived from an EMBL/GenBank/DDBJ whole genome shotgun (WGS) entry which is preliminary data.</text>
</comment>
<gene>
    <name evidence="6" type="ORF">CU103_27310</name>
</gene>
<dbReference type="RefSeq" id="WP_106667169.1">
    <property type="nucleotide sequence ID" value="NZ_PGGM01000017.1"/>
</dbReference>
<evidence type="ECO:0000256" key="3">
    <source>
        <dbReference type="ARBA" id="ARBA00015281"/>
    </source>
</evidence>
<evidence type="ECO:0000256" key="4">
    <source>
        <dbReference type="ARBA" id="ARBA00023288"/>
    </source>
</evidence>
<evidence type="ECO:0000313" key="7">
    <source>
        <dbReference type="Proteomes" id="UP000241764"/>
    </source>
</evidence>
<organism evidence="6 7">
    <name type="scientific">Phyllobacterium sophorae</name>
    <dbReference type="NCBI Taxonomy" id="1520277"/>
    <lineage>
        <taxon>Bacteria</taxon>
        <taxon>Pseudomonadati</taxon>
        <taxon>Pseudomonadota</taxon>
        <taxon>Alphaproteobacteria</taxon>
        <taxon>Hyphomicrobiales</taxon>
        <taxon>Phyllobacteriaceae</taxon>
        <taxon>Phyllobacterium</taxon>
    </lineage>
</organism>
<dbReference type="Proteomes" id="UP000241764">
    <property type="component" value="Unassembled WGS sequence"/>
</dbReference>
<comment type="subcellular location">
    <subcellularLocation>
        <location evidence="1">Cell outer membrane</location>
        <topology evidence="1">Lipid-anchor</topology>
    </subcellularLocation>
</comment>
<evidence type="ECO:0000313" key="6">
    <source>
        <dbReference type="EMBL" id="PSH58983.1"/>
    </source>
</evidence>